<comment type="caution">
    <text evidence="1">The sequence shown here is derived from an EMBL/GenBank/DDBJ whole genome shotgun (WGS) entry which is preliminary data.</text>
</comment>
<sequence length="197" mass="22596">MEKQEKEHIIENMEKIIVLLPDGKFAISTKVFCKPLISLGCTNSAKVSDVIKNRQWLWVQSKRFNHEARRLLETTPNGFQPGLNNSDKLMWTGSNIGVFTVASAVDNMRVKKTQISHHQPRNPFAADLFKLALATTVYHIWRCKNEVVLRRNYLQAATITKRIIQEVQLVTSKCKVIKRVKSEFGTDSRMRAKFGNP</sequence>
<evidence type="ECO:0000313" key="2">
    <source>
        <dbReference type="Proteomes" id="UP001630127"/>
    </source>
</evidence>
<dbReference type="AlphaFoldDB" id="A0ABD2Y373"/>
<accession>A0ABD2Y373</accession>
<keyword evidence="2" id="KW-1185">Reference proteome</keyword>
<dbReference type="EMBL" id="JBJUIK010000015">
    <property type="protein sequence ID" value="KAL3501958.1"/>
    <property type="molecule type" value="Genomic_DNA"/>
</dbReference>
<protein>
    <submittedName>
        <fullName evidence="1">Uncharacterized protein</fullName>
    </submittedName>
</protein>
<proteinExistence type="predicted"/>
<dbReference type="Proteomes" id="UP001630127">
    <property type="component" value="Unassembled WGS sequence"/>
</dbReference>
<gene>
    <name evidence="1" type="ORF">ACH5RR_036407</name>
</gene>
<organism evidence="1 2">
    <name type="scientific">Cinchona calisaya</name>
    <dbReference type="NCBI Taxonomy" id="153742"/>
    <lineage>
        <taxon>Eukaryota</taxon>
        <taxon>Viridiplantae</taxon>
        <taxon>Streptophyta</taxon>
        <taxon>Embryophyta</taxon>
        <taxon>Tracheophyta</taxon>
        <taxon>Spermatophyta</taxon>
        <taxon>Magnoliopsida</taxon>
        <taxon>eudicotyledons</taxon>
        <taxon>Gunneridae</taxon>
        <taxon>Pentapetalae</taxon>
        <taxon>asterids</taxon>
        <taxon>lamiids</taxon>
        <taxon>Gentianales</taxon>
        <taxon>Rubiaceae</taxon>
        <taxon>Cinchonoideae</taxon>
        <taxon>Cinchoneae</taxon>
        <taxon>Cinchona</taxon>
    </lineage>
</organism>
<evidence type="ECO:0000313" key="1">
    <source>
        <dbReference type="EMBL" id="KAL3501958.1"/>
    </source>
</evidence>
<name>A0ABD2Y373_9GENT</name>
<reference evidence="1 2" key="1">
    <citation type="submission" date="2024-11" db="EMBL/GenBank/DDBJ databases">
        <title>A near-complete genome assembly of Cinchona calisaya.</title>
        <authorList>
            <person name="Lian D.C."/>
            <person name="Zhao X.W."/>
            <person name="Wei L."/>
        </authorList>
    </citation>
    <scope>NUCLEOTIDE SEQUENCE [LARGE SCALE GENOMIC DNA]</scope>
    <source>
        <tissue evidence="1">Nenye</tissue>
    </source>
</reference>